<accession>A0A2S7ITW7</accession>
<proteinExistence type="predicted"/>
<organism evidence="1 2">
    <name type="scientific">Brucella oryzae</name>
    <dbReference type="NCBI Taxonomy" id="335286"/>
    <lineage>
        <taxon>Bacteria</taxon>
        <taxon>Pseudomonadati</taxon>
        <taxon>Pseudomonadota</taxon>
        <taxon>Alphaproteobacteria</taxon>
        <taxon>Hyphomicrobiales</taxon>
        <taxon>Brucellaceae</taxon>
        <taxon>Brucella/Ochrobactrum group</taxon>
        <taxon>Brucella</taxon>
    </lineage>
</organism>
<dbReference type="InterPro" id="IPR043128">
    <property type="entry name" value="Rev_trsase/Diguanyl_cyclase"/>
</dbReference>
<keyword evidence="2" id="KW-1185">Reference proteome</keyword>
<gene>
    <name evidence="1" type="ORF">C3731_22135</name>
</gene>
<dbReference type="OrthoDB" id="9812260at2"/>
<dbReference type="Proteomes" id="UP000238493">
    <property type="component" value="Unassembled WGS sequence"/>
</dbReference>
<evidence type="ECO:0000313" key="1">
    <source>
        <dbReference type="EMBL" id="PQA71455.1"/>
    </source>
</evidence>
<dbReference type="EMBL" id="PTRC01000245">
    <property type="protein sequence ID" value="PQA71455.1"/>
    <property type="molecule type" value="Genomic_DNA"/>
</dbReference>
<comment type="caution">
    <text evidence="1">The sequence shown here is derived from an EMBL/GenBank/DDBJ whole genome shotgun (WGS) entry which is preliminary data.</text>
</comment>
<dbReference type="AlphaFoldDB" id="A0A2S7ITW7"/>
<protein>
    <submittedName>
        <fullName evidence="1">GGDEF domain-containing protein</fullName>
    </submittedName>
</protein>
<reference evidence="1 2" key="1">
    <citation type="submission" date="2018-02" db="EMBL/GenBank/DDBJ databases">
        <title>Draft genome sequence of Ochrobactrum oryzae found in Brazil.</title>
        <authorList>
            <person name="Cerdeira L."/>
            <person name="Andrade F."/>
            <person name="Zacariotto T."/>
            <person name="Barbosa B."/>
            <person name="Santos S."/>
            <person name="Cassetari V."/>
            <person name="Lincopan N."/>
        </authorList>
    </citation>
    <scope>NUCLEOTIDE SEQUENCE [LARGE SCALE GENOMIC DNA]</scope>
    <source>
        <strain evidence="1 2">OA447</strain>
    </source>
</reference>
<dbReference type="Gene3D" id="3.30.70.270">
    <property type="match status" value="1"/>
</dbReference>
<feature type="non-terminal residue" evidence="1">
    <location>
        <position position="1"/>
    </location>
</feature>
<feature type="non-terminal residue" evidence="1">
    <location>
        <position position="104"/>
    </location>
</feature>
<sequence>HERQWILTAIPSNWAEDINAITVIIGITGIGGLSEQYTQSRIARRRANEARTASLTGLLIRLALYDVFADTELKLGDSVVIFDLDAVKSINDTHVHIVGDLVLG</sequence>
<name>A0A2S7ITW7_9HYPH</name>
<evidence type="ECO:0000313" key="2">
    <source>
        <dbReference type="Proteomes" id="UP000238493"/>
    </source>
</evidence>